<name>A0A0A1W3E4_9SPHN</name>
<organism evidence="2 3">
    <name type="scientific">Sphingomonas parapaucimobilis NBRC 15100</name>
    <dbReference type="NCBI Taxonomy" id="1219049"/>
    <lineage>
        <taxon>Bacteria</taxon>
        <taxon>Pseudomonadati</taxon>
        <taxon>Pseudomonadota</taxon>
        <taxon>Alphaproteobacteria</taxon>
        <taxon>Sphingomonadales</taxon>
        <taxon>Sphingomonadaceae</taxon>
        <taxon>Sphingomonas</taxon>
    </lineage>
</organism>
<dbReference type="InterPro" id="IPR043750">
    <property type="entry name" value="DUF5695"/>
</dbReference>
<dbReference type="EMBL" id="BBPI01000001">
    <property type="protein sequence ID" value="GAL99413.1"/>
    <property type="molecule type" value="Genomic_DNA"/>
</dbReference>
<dbReference type="RefSeq" id="WP_042482504.1">
    <property type="nucleotide sequence ID" value="NZ_BBPI01000001.1"/>
</dbReference>
<evidence type="ECO:0000313" key="3">
    <source>
        <dbReference type="Proteomes" id="UP000032305"/>
    </source>
</evidence>
<dbReference type="eggNOG" id="ENOG502Z7QN">
    <property type="taxonomic scope" value="Bacteria"/>
</dbReference>
<keyword evidence="1" id="KW-0732">Signal</keyword>
<comment type="caution">
    <text evidence="2">The sequence shown here is derived from an EMBL/GenBank/DDBJ whole genome shotgun (WGS) entry which is preliminary data.</text>
</comment>
<feature type="signal peptide" evidence="1">
    <location>
        <begin position="1"/>
        <end position="22"/>
    </location>
</feature>
<sequence length="915" mass="100121">MRQSLIRLLPVTLATLSIAASAHDAGVATLRKTANDSQKAAVSRFRVGTFQLILDPASQTARGLSPVATPGFDFLPIGRARERAGNGYNHLGDIHLRLRQGSGAWQDYSSARERRPVRALPARGAVLAAADISVSMGTGLPLRIVREWVSEKGTPALRFTLTNTSAAPVEVGGLGLPMVFDNIISDRTLEQAHAQASFADPYIGRDAGYVQVTRLNGAGPALLVLPERDTPLEAYVPIPTLGETGGKAVISEASPRTQTSEGFYDWTIASAAYAQTDWAKAGTPWNAPTSFTLAPGQSRKIGLRLVTAPGIRAIESTLAAQQRPVVVGVPGYVVPTDLDAALFVRSPSAITGIASYPAGALDVTRAPGKPGWTRLSVRGRQWGRARLTLTYADGQIQTVQYFVTKPLEQTMADLGRFSTTKQWFEGKGDPFGRSPAILTYDREADHIVTADPRVWISGMSDEGGAGSWVAAVMKQLDNPNAAEIARIEELVDKTVVGRLQIADGPHAGGVKKSLFYYDPAAFPDLYRPAKDWQSWTSWKKDQADDLGRAYNYPHVAAGHWALYRIARNHAGLTKVHDWPWYLDHAYRTIVAMMRDAPHYAQFGLMEGDVFVDILTDLKREGWTDKAAEVERLMKGRADHWRTLQYPFGSEMAWDSTGQAEVYAWMRYFGYGPQADVTREVILGYDPSIPHWGYNGNARRYWDFLYGGKYLRLERQIHHYGSTLNAIPLFDSFRRNPADMHLLRVAYGGLMGGITNIDQNGASSAAFHSWPDRMDWDPYSGDYGMGFFGHAYAAATYVVNDPTLGWLSYGGNLSQTADRIHVEPHDGARARVFIAPLGLWLTLEAGKFKAVDYDPATGAVRLALDPATGDTPAARLFVETTTPGGRPYRPERGTFERGGYTVPLSGTASALVLSAR</sequence>
<evidence type="ECO:0000256" key="1">
    <source>
        <dbReference type="SAM" id="SignalP"/>
    </source>
</evidence>
<dbReference type="Proteomes" id="UP000032305">
    <property type="component" value="Unassembled WGS sequence"/>
</dbReference>
<proteinExistence type="predicted"/>
<evidence type="ECO:0000313" key="2">
    <source>
        <dbReference type="EMBL" id="GAL99413.1"/>
    </source>
</evidence>
<gene>
    <name evidence="2" type="ORF">SP5_001_01120</name>
</gene>
<protein>
    <submittedName>
        <fullName evidence="2">Uncharacterized protein</fullName>
    </submittedName>
</protein>
<keyword evidence="3" id="KW-1185">Reference proteome</keyword>
<dbReference type="AlphaFoldDB" id="A0A0A1W3E4"/>
<dbReference type="OrthoDB" id="2479977at2"/>
<reference evidence="2 3" key="1">
    <citation type="submission" date="2014-11" db="EMBL/GenBank/DDBJ databases">
        <title>Whole genome shotgun sequence of Sphingomonas parapaucimobilis NBRC 15100.</title>
        <authorList>
            <person name="Katano-Makiyama Y."/>
            <person name="Hosoyama A."/>
            <person name="Hashimoto M."/>
            <person name="Hosoyama Y."/>
            <person name="Noguchi M."/>
            <person name="Numata M."/>
            <person name="Tsuchikane K."/>
            <person name="Hirakata S."/>
            <person name="Uohara A."/>
            <person name="Shimodaira J."/>
            <person name="Ohji S."/>
            <person name="Ichikawa N."/>
            <person name="Kimura A."/>
            <person name="Yamazoe A."/>
            <person name="Fujita N."/>
        </authorList>
    </citation>
    <scope>NUCLEOTIDE SEQUENCE [LARGE SCALE GENOMIC DNA]</scope>
    <source>
        <strain evidence="2 3">NBRC 15100</strain>
    </source>
</reference>
<dbReference type="Pfam" id="PF18951">
    <property type="entry name" value="DUF5695"/>
    <property type="match status" value="1"/>
</dbReference>
<feature type="chain" id="PRO_5001993345" evidence="1">
    <location>
        <begin position="23"/>
        <end position="915"/>
    </location>
</feature>
<accession>A0A0A1W3E4</accession>